<dbReference type="Proteomes" id="UP001497482">
    <property type="component" value="Chromosome 4"/>
</dbReference>
<dbReference type="CDD" id="cd05481">
    <property type="entry name" value="retropepsin_like_LTR_1"/>
    <property type="match status" value="1"/>
</dbReference>
<evidence type="ECO:0000313" key="3">
    <source>
        <dbReference type="Proteomes" id="UP001497482"/>
    </source>
</evidence>
<gene>
    <name evidence="2" type="ORF">KC01_LOCUS31913</name>
</gene>
<keyword evidence="3" id="KW-1185">Reference proteome</keyword>
<dbReference type="AlphaFoldDB" id="A0AAV2LPZ4"/>
<accession>A0AAV2LPZ4</accession>
<dbReference type="InterPro" id="IPR021109">
    <property type="entry name" value="Peptidase_aspartic_dom_sf"/>
</dbReference>
<proteinExistence type="predicted"/>
<dbReference type="Gene3D" id="2.40.70.10">
    <property type="entry name" value="Acid Proteases"/>
    <property type="match status" value="1"/>
</dbReference>
<dbReference type="GO" id="GO:0016779">
    <property type="term" value="F:nucleotidyltransferase activity"/>
    <property type="evidence" value="ECO:0007669"/>
    <property type="project" value="UniProtKB-KW"/>
</dbReference>
<feature type="region of interest" description="Disordered" evidence="1">
    <location>
        <begin position="660"/>
        <end position="731"/>
    </location>
</feature>
<reference evidence="2 3" key="1">
    <citation type="submission" date="2024-04" db="EMBL/GenBank/DDBJ databases">
        <authorList>
            <person name="Waldvogel A.-M."/>
            <person name="Schoenle A."/>
        </authorList>
    </citation>
    <scope>NUCLEOTIDE SEQUENCE [LARGE SCALE GENOMIC DNA]</scope>
</reference>
<sequence>MVSEVNTDTFDPIPANGHTCIMSDGFRRPDPLVFDENIAENWRVFEQEYDIFIAAAHSDKSARTQAYILLNLAGSEAIERERSFVYTPAVRGPDVDDAPGHIITPAESKEDPECLKRKFRAICSPRINIIVERHKFNARFQNQGETFESYVTDLKIKAKSCNFGPLQDELIRDRLVCGINDDNLRKIMLRDSELTLAKAISVCQIYEQTEQHTRVLSSPHTPTSVDSLQYKCGRKQRFEPRQRAQTGRNGQPIVNCNNCGGSHDAKRESCPAFGQQCHACKKWNHYKKCCRSVQRYPRMQGSRESVHHLELNQATGSTAEDDSFCIDGIAPVVVHTICSNVQEKNVAFATVHINGKAVEMKVDTGGQCNVLSYDAFKHVESGEQIDRSIITNLVAYGGNMISTLGSVVLQCQLAGQQYTLQFHIVERNVQPLLGLPASLRMKLVKLSKDVHQLSVNTEANLPHKIFTEASTLQHVNELNDFEVMSVSRVSSSRLDELKRHTAEDGLLQILSSVITHGWPVKQHNAPPSISFFFPFRDELTIEEGVVMKAGLTCTETNVKADPYHPPSQQTQLLQPASLNTKQVTAQLQKKRLSQKLSYDKSSRPLRPLLEGEAVRMQTPRGYDRMGTVGKICEEPRSYIIQSGGRDYRRNRRHLLPVAERSPHQPDTVDLQPFNPAAGETPPIYREEQRDPMDTVPPLVQVPVANSPVHAGKSPYTTRFGRTVRANPKYKD</sequence>
<dbReference type="SUPFAM" id="SSF50630">
    <property type="entry name" value="Acid proteases"/>
    <property type="match status" value="1"/>
</dbReference>
<dbReference type="EMBL" id="OZ035826">
    <property type="protein sequence ID" value="CAL1604397.1"/>
    <property type="molecule type" value="Genomic_DNA"/>
</dbReference>
<organism evidence="2 3">
    <name type="scientific">Knipowitschia caucasica</name>
    <name type="common">Caucasian dwarf goby</name>
    <name type="synonym">Pomatoschistus caucasicus</name>
    <dbReference type="NCBI Taxonomy" id="637954"/>
    <lineage>
        <taxon>Eukaryota</taxon>
        <taxon>Metazoa</taxon>
        <taxon>Chordata</taxon>
        <taxon>Craniata</taxon>
        <taxon>Vertebrata</taxon>
        <taxon>Euteleostomi</taxon>
        <taxon>Actinopterygii</taxon>
        <taxon>Neopterygii</taxon>
        <taxon>Teleostei</taxon>
        <taxon>Neoteleostei</taxon>
        <taxon>Acanthomorphata</taxon>
        <taxon>Gobiaria</taxon>
        <taxon>Gobiiformes</taxon>
        <taxon>Gobioidei</taxon>
        <taxon>Gobiidae</taxon>
        <taxon>Gobiinae</taxon>
        <taxon>Knipowitschia</taxon>
    </lineage>
</organism>
<evidence type="ECO:0000256" key="1">
    <source>
        <dbReference type="SAM" id="MobiDB-lite"/>
    </source>
</evidence>
<dbReference type="PANTHER" id="PTHR37984">
    <property type="entry name" value="PROTEIN CBG26694"/>
    <property type="match status" value="1"/>
</dbReference>
<dbReference type="PANTHER" id="PTHR37984:SF9">
    <property type="entry name" value="INTEGRASE CATALYTIC DOMAIN-CONTAINING PROTEIN"/>
    <property type="match status" value="1"/>
</dbReference>
<name>A0AAV2LPZ4_KNICA</name>
<dbReference type="GO" id="GO:0004519">
    <property type="term" value="F:endonuclease activity"/>
    <property type="evidence" value="ECO:0007669"/>
    <property type="project" value="UniProtKB-KW"/>
</dbReference>
<protein>
    <submittedName>
        <fullName evidence="2">Uncharacterized protein</fullName>
    </submittedName>
</protein>
<evidence type="ECO:0000313" key="2">
    <source>
        <dbReference type="EMBL" id="CAL1604397.1"/>
    </source>
</evidence>
<dbReference type="InterPro" id="IPR050951">
    <property type="entry name" value="Retrovirus_Pol_polyprotein"/>
</dbReference>